<dbReference type="Pfam" id="PF06032">
    <property type="entry name" value="S-Me-THD_N"/>
    <property type="match status" value="1"/>
</dbReference>
<dbReference type="InterPro" id="IPR048350">
    <property type="entry name" value="S-Me-THD-like_C"/>
</dbReference>
<accession>A0A645DG59</accession>
<dbReference type="SUPFAM" id="SSF160991">
    <property type="entry name" value="CV3147-like"/>
    <property type="match status" value="1"/>
</dbReference>
<dbReference type="InterPro" id="IPR024071">
    <property type="entry name" value="S-Me-THD_C_sf"/>
</dbReference>
<dbReference type="EMBL" id="VSSQ01035887">
    <property type="protein sequence ID" value="MPM88231.1"/>
    <property type="molecule type" value="Genomic_DNA"/>
</dbReference>
<evidence type="ECO:0008006" key="4">
    <source>
        <dbReference type="Google" id="ProtNLM"/>
    </source>
</evidence>
<feature type="domain" description="S-Me-THD-like C-terminal" evidence="2">
    <location>
        <begin position="173"/>
        <end position="328"/>
    </location>
</feature>
<dbReference type="AlphaFoldDB" id="A0A645DG59"/>
<feature type="domain" description="S-Me-THD N-terminal" evidence="1">
    <location>
        <begin position="12"/>
        <end position="143"/>
    </location>
</feature>
<dbReference type="Gene3D" id="3.40.1610.10">
    <property type="entry name" value="CV3147-like domain"/>
    <property type="match status" value="1"/>
</dbReference>
<evidence type="ECO:0000313" key="3">
    <source>
        <dbReference type="EMBL" id="MPM88231.1"/>
    </source>
</evidence>
<sequence>MKLTREQMDAAIFGGCLLGGGGGGSMEKGRALAAEAMRLGGVDLVGIDSVDPETVLLTCSAVGAPAAPDACVTPEAAGRVVSLFERFEDLRVGGLIANECGGSAICNGWVPAAMSGRPVVDAPCNGRAHPTGVMGSMGLHRDATYLSVQSVSGGNREKGTYLEAIFRGRMEDVSALVRQCSVRAGGLVSVARNPVSAAYARKHAAPGGVRKAIAIGEAMICVRARGGEAVARAAMDVLGGAVVTVGRIQRFDLVTADGFDHGRVDIEGGFSATFWNEFMTLDRSGERLNTFPDLVMTLDAESGTPLTTADLRRDIRVIVAAAPAANLLLGEGMRCGELFGSIEAIVGEPILAHLSFDAAERS</sequence>
<dbReference type="InterPro" id="IPR010318">
    <property type="entry name" value="S-Me-THD_N"/>
</dbReference>
<evidence type="ECO:0000259" key="1">
    <source>
        <dbReference type="Pfam" id="PF06032"/>
    </source>
</evidence>
<reference evidence="3" key="1">
    <citation type="submission" date="2019-08" db="EMBL/GenBank/DDBJ databases">
        <authorList>
            <person name="Kucharzyk K."/>
            <person name="Murdoch R.W."/>
            <person name="Higgins S."/>
            <person name="Loffler F."/>
        </authorList>
    </citation>
    <scope>NUCLEOTIDE SEQUENCE</scope>
</reference>
<organism evidence="3">
    <name type="scientific">bioreactor metagenome</name>
    <dbReference type="NCBI Taxonomy" id="1076179"/>
    <lineage>
        <taxon>unclassified sequences</taxon>
        <taxon>metagenomes</taxon>
        <taxon>ecological metagenomes</taxon>
    </lineage>
</organism>
<protein>
    <recommendedName>
        <fullName evidence="4">DUF917 family protein</fullName>
    </recommendedName>
</protein>
<dbReference type="Gene3D" id="2.40.390.10">
    <property type="entry name" value="CV3147-like"/>
    <property type="match status" value="1"/>
</dbReference>
<evidence type="ECO:0000259" key="2">
    <source>
        <dbReference type="Pfam" id="PF20906"/>
    </source>
</evidence>
<name>A0A645DG59_9ZZZZ</name>
<comment type="caution">
    <text evidence="3">The sequence shown here is derived from an EMBL/GenBank/DDBJ whole genome shotgun (WGS) entry which is preliminary data.</text>
</comment>
<dbReference type="InterPro" id="IPR027479">
    <property type="entry name" value="S-Me-THD_N_sf"/>
</dbReference>
<dbReference type="Pfam" id="PF20906">
    <property type="entry name" value="S-Me-THD_C"/>
    <property type="match status" value="1"/>
</dbReference>
<gene>
    <name evidence="3" type="ORF">SDC9_135332</name>
</gene>
<proteinExistence type="predicted"/>